<dbReference type="InterPro" id="IPR036691">
    <property type="entry name" value="Endo/exonu/phosph_ase_sf"/>
</dbReference>
<keyword evidence="1" id="KW-0808">Transferase</keyword>
<dbReference type="PANTHER" id="PTHR33116:SF79">
    <property type="entry name" value="REVERSE TRANSCRIPTASE DOMAIN, ZINC FINGER, CCHC-TYPE-RELATED"/>
    <property type="match status" value="1"/>
</dbReference>
<proteinExistence type="predicted"/>
<dbReference type="GO" id="GO:0003964">
    <property type="term" value="F:RNA-directed DNA polymerase activity"/>
    <property type="evidence" value="ECO:0007669"/>
    <property type="project" value="UniProtKB-KW"/>
</dbReference>
<name>A0ABQ5IEB9_9ASTR</name>
<protein>
    <submittedName>
        <fullName evidence="1">RNA-directed DNA polymerase, eukaryota, reverse transcriptase zinc-binding domain protein</fullName>
    </submittedName>
</protein>
<accession>A0ABQ5IEB9</accession>
<organism evidence="1 2">
    <name type="scientific">Tanacetum coccineum</name>
    <dbReference type="NCBI Taxonomy" id="301880"/>
    <lineage>
        <taxon>Eukaryota</taxon>
        <taxon>Viridiplantae</taxon>
        <taxon>Streptophyta</taxon>
        <taxon>Embryophyta</taxon>
        <taxon>Tracheophyta</taxon>
        <taxon>Spermatophyta</taxon>
        <taxon>Magnoliopsida</taxon>
        <taxon>eudicotyledons</taxon>
        <taxon>Gunneridae</taxon>
        <taxon>Pentapetalae</taxon>
        <taxon>asterids</taxon>
        <taxon>campanulids</taxon>
        <taxon>Asterales</taxon>
        <taxon>Asteraceae</taxon>
        <taxon>Asteroideae</taxon>
        <taxon>Anthemideae</taxon>
        <taxon>Anthemidinae</taxon>
        <taxon>Tanacetum</taxon>
    </lineage>
</organism>
<dbReference type="PANTHER" id="PTHR33116">
    <property type="entry name" value="REVERSE TRANSCRIPTASE ZINC-BINDING DOMAIN-CONTAINING PROTEIN-RELATED-RELATED"/>
    <property type="match status" value="1"/>
</dbReference>
<dbReference type="Proteomes" id="UP001151760">
    <property type="component" value="Unassembled WGS sequence"/>
</dbReference>
<keyword evidence="1" id="KW-0695">RNA-directed DNA polymerase</keyword>
<dbReference type="Gene3D" id="3.60.10.10">
    <property type="entry name" value="Endonuclease/exonuclease/phosphatase"/>
    <property type="match status" value="1"/>
</dbReference>
<evidence type="ECO:0000313" key="2">
    <source>
        <dbReference type="Proteomes" id="UP001151760"/>
    </source>
</evidence>
<reference evidence="1" key="1">
    <citation type="journal article" date="2022" name="Int. J. Mol. Sci.">
        <title>Draft Genome of Tanacetum Coccineum: Genomic Comparison of Closely Related Tanacetum-Family Plants.</title>
        <authorList>
            <person name="Yamashiro T."/>
            <person name="Shiraishi A."/>
            <person name="Nakayama K."/>
            <person name="Satake H."/>
        </authorList>
    </citation>
    <scope>NUCLEOTIDE SEQUENCE</scope>
</reference>
<sequence>MDQPCLMLVVYAPQDYHDKKTLWNNLTRLLENHNNFSILIGDFNEVRYESERMGNVFYSRGASQFNDFIHSSGLCDLPFGGKRFTRMNNLGLKHSKIDRFLVSTHVIHKWPDSHVIALPREFFDHTTLFLKNLAPDFGPIPFRFYNSWLAYSDFANLVSTSWAFPSTSLQAVGFKVKLQRLKNNIKKWHLKVIQTENALCQELRNKIDYLDKKAESSPLSPSEVESRISSIKLLADFEHRKVKDLKQKAKIHWASKGDENTQFFHGVINGRRNHSRINGFNINSSKWRNWIHSCLDSAYTPVLVNGSPTKEFKIQRGLGQGDLLSPFLFILAVEALNIAFLEATNNNIFHGIKVGVTNGELSSMATSIGCLTSQFPCMYLGLPIGAKMSRCHHWKPLVDRFHKRLSKWKSKSLSFGGRLTLIRSVLGSLGGYYFSNFKAPKKVIRKLESIRRKFFWGGCSDENKISWIAWDKILSPLGKGGLGITSLRVCNQAMLTKWWWRFKSEEHATWYKVIRSIHGANGGLQDNSSLKSNSGPWYHIMKLKDVFLNLGINLPSLFKKKIRNGQNTRFWQDNWLGGPPLCLSFPHLYRLASNLDYYVWERAPTVAQPPLSLTHDYAYASPLVFVIIRLGVGLSTILVS</sequence>
<keyword evidence="2" id="KW-1185">Reference proteome</keyword>
<gene>
    <name evidence="1" type="ORF">Tco_1094014</name>
</gene>
<dbReference type="SUPFAM" id="SSF56219">
    <property type="entry name" value="DNase I-like"/>
    <property type="match status" value="1"/>
</dbReference>
<dbReference type="EMBL" id="BQNB010020680">
    <property type="protein sequence ID" value="GJT98496.1"/>
    <property type="molecule type" value="Genomic_DNA"/>
</dbReference>
<comment type="caution">
    <text evidence="1">The sequence shown here is derived from an EMBL/GenBank/DDBJ whole genome shotgun (WGS) entry which is preliminary data.</text>
</comment>
<keyword evidence="1" id="KW-0548">Nucleotidyltransferase</keyword>
<reference evidence="1" key="2">
    <citation type="submission" date="2022-01" db="EMBL/GenBank/DDBJ databases">
        <authorList>
            <person name="Yamashiro T."/>
            <person name="Shiraishi A."/>
            <person name="Satake H."/>
            <person name="Nakayama K."/>
        </authorList>
    </citation>
    <scope>NUCLEOTIDE SEQUENCE</scope>
</reference>
<evidence type="ECO:0000313" key="1">
    <source>
        <dbReference type="EMBL" id="GJT98496.1"/>
    </source>
</evidence>